<comment type="caution">
    <text evidence="1">The sequence shown here is derived from an EMBL/GenBank/DDBJ whole genome shotgun (WGS) entry which is preliminary data.</text>
</comment>
<dbReference type="AlphaFoldDB" id="A0A836D4H8"/>
<dbReference type="Proteomes" id="UP000664991">
    <property type="component" value="Unassembled WGS sequence"/>
</dbReference>
<gene>
    <name evidence="1" type="ORF">JEQ12_014792</name>
</gene>
<evidence type="ECO:0000313" key="1">
    <source>
        <dbReference type="EMBL" id="KAG5212363.1"/>
    </source>
</evidence>
<dbReference type="Gene3D" id="3.90.180.10">
    <property type="entry name" value="Medium-chain alcohol dehydrogenases, catalytic domain"/>
    <property type="match status" value="1"/>
</dbReference>
<name>A0A836D4H8_SHEEP</name>
<dbReference type="EMBL" id="JAEMGP010000003">
    <property type="protein sequence ID" value="KAG5212363.1"/>
    <property type="molecule type" value="Genomic_DNA"/>
</dbReference>
<organism evidence="1 2">
    <name type="scientific">Ovis aries</name>
    <name type="common">Sheep</name>
    <dbReference type="NCBI Taxonomy" id="9940"/>
    <lineage>
        <taxon>Eukaryota</taxon>
        <taxon>Metazoa</taxon>
        <taxon>Chordata</taxon>
        <taxon>Craniata</taxon>
        <taxon>Vertebrata</taxon>
        <taxon>Euteleostomi</taxon>
        <taxon>Mammalia</taxon>
        <taxon>Eutheria</taxon>
        <taxon>Laurasiatheria</taxon>
        <taxon>Artiodactyla</taxon>
        <taxon>Ruminantia</taxon>
        <taxon>Pecora</taxon>
        <taxon>Bovidae</taxon>
        <taxon>Caprinae</taxon>
        <taxon>Ovis</taxon>
    </lineage>
</organism>
<proteinExistence type="predicted"/>
<sequence length="82" mass="9007">MYLLARKVTFTTRTVSGGYTEFALEAHHTVDTLPEKLDFKQGAAISISCFTAYRVCSTVPVKAGGSVLGQVEELEEQHATWL</sequence>
<dbReference type="InterPro" id="IPR011032">
    <property type="entry name" value="GroES-like_sf"/>
</dbReference>
<evidence type="ECO:0000313" key="2">
    <source>
        <dbReference type="Proteomes" id="UP000664991"/>
    </source>
</evidence>
<protein>
    <submittedName>
        <fullName evidence="1">Uncharacterized protein</fullName>
    </submittedName>
</protein>
<dbReference type="SUPFAM" id="SSF50129">
    <property type="entry name" value="GroES-like"/>
    <property type="match status" value="1"/>
</dbReference>
<dbReference type="Gene3D" id="3.40.50.720">
    <property type="entry name" value="NAD(P)-binding Rossmann-like Domain"/>
    <property type="match status" value="1"/>
</dbReference>
<reference evidence="1 2" key="1">
    <citation type="submission" date="2020-12" db="EMBL/GenBank/DDBJ databases">
        <title>De novo assembly of Tibetan sheep genome.</title>
        <authorList>
            <person name="Li X."/>
        </authorList>
    </citation>
    <scope>NUCLEOTIDE SEQUENCE [LARGE SCALE GENOMIC DNA]</scope>
    <source>
        <tissue evidence="1">Heart</tissue>
    </source>
</reference>
<accession>A0A836D4H8</accession>